<dbReference type="Proteomes" id="UP000235584">
    <property type="component" value="Chromosome"/>
</dbReference>
<dbReference type="PROSITE" id="PS50893">
    <property type="entry name" value="ABC_TRANSPORTER_2"/>
    <property type="match status" value="1"/>
</dbReference>
<evidence type="ECO:0000256" key="1">
    <source>
        <dbReference type="ARBA" id="ARBA00022448"/>
    </source>
</evidence>
<keyword evidence="6" id="KW-1185">Reference proteome</keyword>
<dbReference type="OrthoDB" id="9766351at2"/>
<sequence>MRIEVKNLNKHFEQGKNTIHVLNDVTLDIKSGEIIALLGKSGSGKTTMLSLLAGLDRPDHGSISVDGTDLTKLSEEELCKFRAEKLGIVFQQFHLIPHLTALENVLLSFEINGKEDKETAMKWLDMVGLRERANHYPSMLSGGEQQRVAIARALSFGPPLLLADEPTGNLDTETGKHVIEILFNMVREKKTTMILVTHDEELASKADRIVRLIGGKCHL</sequence>
<dbReference type="EMBL" id="CP025704">
    <property type="protein sequence ID" value="AUN99729.1"/>
    <property type="molecule type" value="Genomic_DNA"/>
</dbReference>
<dbReference type="PANTHER" id="PTHR24220">
    <property type="entry name" value="IMPORT ATP-BINDING PROTEIN"/>
    <property type="match status" value="1"/>
</dbReference>
<dbReference type="CDD" id="cd03255">
    <property type="entry name" value="ABC_MJ0796_LolCDE_FtsE"/>
    <property type="match status" value="1"/>
</dbReference>
<dbReference type="InterPro" id="IPR015854">
    <property type="entry name" value="ABC_transpr_LolD-like"/>
</dbReference>
<evidence type="ECO:0000256" key="2">
    <source>
        <dbReference type="ARBA" id="ARBA00022741"/>
    </source>
</evidence>
<dbReference type="GO" id="GO:0098796">
    <property type="term" value="C:membrane protein complex"/>
    <property type="evidence" value="ECO:0007669"/>
    <property type="project" value="UniProtKB-ARBA"/>
</dbReference>
<dbReference type="InterPro" id="IPR003593">
    <property type="entry name" value="AAA+_ATPase"/>
</dbReference>
<reference evidence="5 6" key="1">
    <citation type="submission" date="2018-01" db="EMBL/GenBank/DDBJ databases">
        <title>Complete genome sequence of Bacteriovorax stolpii DSM12778.</title>
        <authorList>
            <person name="Tang B."/>
            <person name="Chang J."/>
        </authorList>
    </citation>
    <scope>NUCLEOTIDE SEQUENCE [LARGE SCALE GENOMIC DNA]</scope>
    <source>
        <strain evidence="5 6">DSM 12778</strain>
    </source>
</reference>
<dbReference type="InterPro" id="IPR017871">
    <property type="entry name" value="ABC_transporter-like_CS"/>
</dbReference>
<keyword evidence="1" id="KW-0813">Transport</keyword>
<dbReference type="Pfam" id="PF00005">
    <property type="entry name" value="ABC_tran"/>
    <property type="match status" value="1"/>
</dbReference>
<dbReference type="FunFam" id="3.40.50.300:FF:000032">
    <property type="entry name" value="Export ABC transporter ATP-binding protein"/>
    <property type="match status" value="1"/>
</dbReference>
<dbReference type="GO" id="GO:0005886">
    <property type="term" value="C:plasma membrane"/>
    <property type="evidence" value="ECO:0007669"/>
    <property type="project" value="TreeGrafter"/>
</dbReference>
<evidence type="ECO:0000256" key="4">
    <source>
        <dbReference type="ARBA" id="ARBA00038388"/>
    </source>
</evidence>
<dbReference type="InterPro" id="IPR027417">
    <property type="entry name" value="P-loop_NTPase"/>
</dbReference>
<dbReference type="GO" id="GO:0005524">
    <property type="term" value="F:ATP binding"/>
    <property type="evidence" value="ECO:0007669"/>
    <property type="project" value="UniProtKB-KW"/>
</dbReference>
<protein>
    <submittedName>
        <fullName evidence="5">Uncharacterized protein</fullName>
    </submittedName>
</protein>
<dbReference type="RefSeq" id="WP_102245020.1">
    <property type="nucleotide sequence ID" value="NZ_CP025704.1"/>
</dbReference>
<dbReference type="InterPro" id="IPR017911">
    <property type="entry name" value="MacB-like_ATP-bd"/>
</dbReference>
<gene>
    <name evidence="5" type="ORF">C0V70_16765</name>
</gene>
<evidence type="ECO:0000256" key="3">
    <source>
        <dbReference type="ARBA" id="ARBA00022840"/>
    </source>
</evidence>
<dbReference type="PROSITE" id="PS00211">
    <property type="entry name" value="ABC_TRANSPORTER_1"/>
    <property type="match status" value="1"/>
</dbReference>
<evidence type="ECO:0000313" key="6">
    <source>
        <dbReference type="Proteomes" id="UP000235584"/>
    </source>
</evidence>
<dbReference type="Gene3D" id="3.40.50.300">
    <property type="entry name" value="P-loop containing nucleotide triphosphate hydrolases"/>
    <property type="match status" value="1"/>
</dbReference>
<organism evidence="5 6">
    <name type="scientific">Bacteriovorax stolpii</name>
    <name type="common">Bdellovibrio stolpii</name>
    <dbReference type="NCBI Taxonomy" id="960"/>
    <lineage>
        <taxon>Bacteria</taxon>
        <taxon>Pseudomonadati</taxon>
        <taxon>Bdellovibrionota</taxon>
        <taxon>Bacteriovoracia</taxon>
        <taxon>Bacteriovoracales</taxon>
        <taxon>Bacteriovoracaceae</taxon>
        <taxon>Bacteriovorax</taxon>
    </lineage>
</organism>
<dbReference type="GO" id="GO:0016887">
    <property type="term" value="F:ATP hydrolysis activity"/>
    <property type="evidence" value="ECO:0007669"/>
    <property type="project" value="InterPro"/>
</dbReference>
<dbReference type="PANTHER" id="PTHR24220:SF659">
    <property type="entry name" value="TRANSPORTER, PUTATIVE-RELATED"/>
    <property type="match status" value="1"/>
</dbReference>
<proteinExistence type="inferred from homology"/>
<dbReference type="InterPro" id="IPR003439">
    <property type="entry name" value="ABC_transporter-like_ATP-bd"/>
</dbReference>
<dbReference type="KEGG" id="bsto:C0V70_16765"/>
<name>A0A2K9NW33_BACTC</name>
<dbReference type="SMART" id="SM00382">
    <property type="entry name" value="AAA"/>
    <property type="match status" value="1"/>
</dbReference>
<evidence type="ECO:0000313" key="5">
    <source>
        <dbReference type="EMBL" id="AUN99729.1"/>
    </source>
</evidence>
<accession>A0A2K9NW33</accession>
<comment type="similarity">
    <text evidence="4">Belongs to the ABC transporter superfamily. Macrolide exporter (TC 3.A.1.122) family.</text>
</comment>
<keyword evidence="2" id="KW-0547">Nucleotide-binding</keyword>
<dbReference type="GO" id="GO:0022857">
    <property type="term" value="F:transmembrane transporter activity"/>
    <property type="evidence" value="ECO:0007669"/>
    <property type="project" value="TreeGrafter"/>
</dbReference>
<dbReference type="SUPFAM" id="SSF52540">
    <property type="entry name" value="P-loop containing nucleoside triphosphate hydrolases"/>
    <property type="match status" value="1"/>
</dbReference>
<keyword evidence="3" id="KW-0067">ATP-binding</keyword>
<dbReference type="AlphaFoldDB" id="A0A2K9NW33"/>